<evidence type="ECO:0000256" key="1">
    <source>
        <dbReference type="SAM" id="Phobius"/>
    </source>
</evidence>
<reference evidence="3 4" key="1">
    <citation type="submission" date="2012-04" db="EMBL/GenBank/DDBJ databases">
        <title>The Genome Sequence of Saprolegnia declina VS20.</title>
        <authorList>
            <consortium name="The Broad Institute Genome Sequencing Platform"/>
            <person name="Russ C."/>
            <person name="Nusbaum C."/>
            <person name="Tyler B."/>
            <person name="van West P."/>
            <person name="Dieguez-Uribeondo J."/>
            <person name="de Bruijn I."/>
            <person name="Tripathy S."/>
            <person name="Jiang R."/>
            <person name="Young S.K."/>
            <person name="Zeng Q."/>
            <person name="Gargeya S."/>
            <person name="Fitzgerald M."/>
            <person name="Haas B."/>
            <person name="Abouelleil A."/>
            <person name="Alvarado L."/>
            <person name="Arachchi H.M."/>
            <person name="Berlin A."/>
            <person name="Chapman S.B."/>
            <person name="Goldberg J."/>
            <person name="Griggs A."/>
            <person name="Gujja S."/>
            <person name="Hansen M."/>
            <person name="Howarth C."/>
            <person name="Imamovic A."/>
            <person name="Larimer J."/>
            <person name="McCowen C."/>
            <person name="Montmayeur A."/>
            <person name="Murphy C."/>
            <person name="Neiman D."/>
            <person name="Pearson M."/>
            <person name="Priest M."/>
            <person name="Roberts A."/>
            <person name="Saif S."/>
            <person name="Shea T."/>
            <person name="Sisk P."/>
            <person name="Sykes S."/>
            <person name="Wortman J."/>
            <person name="Nusbaum C."/>
            <person name="Birren B."/>
        </authorList>
    </citation>
    <scope>NUCLEOTIDE SEQUENCE [LARGE SCALE GENOMIC DNA]</scope>
    <source>
        <strain evidence="3 4">VS20</strain>
    </source>
</reference>
<keyword evidence="1" id="KW-1133">Transmembrane helix</keyword>
<evidence type="ECO:0000256" key="2">
    <source>
        <dbReference type="SAM" id="SignalP"/>
    </source>
</evidence>
<evidence type="ECO:0000313" key="4">
    <source>
        <dbReference type="Proteomes" id="UP000030762"/>
    </source>
</evidence>
<accession>T0S301</accession>
<name>T0S301_SAPDV</name>
<dbReference type="OrthoDB" id="10317152at2759"/>
<protein>
    <recommendedName>
        <fullName evidence="5">MARVEL domain-containing protein</fullName>
    </recommendedName>
</protein>
<keyword evidence="2" id="KW-0732">Signal</keyword>
<evidence type="ECO:0008006" key="5">
    <source>
        <dbReference type="Google" id="ProtNLM"/>
    </source>
</evidence>
<keyword evidence="4" id="KW-1185">Reference proteome</keyword>
<sequence length="168" mass="17623">MSTMPMGHFFLRALLAICGFSAMLTATSVTGVSAGDFAMVAGYTVGMIAVAIAFLLGLRSFSRVVTAPWMLISLDAVLGLLSLIAGIVLLTSTLLTETCSFQKFTSRKLLDCTAFYAAIGCLLTAAFLHLVAIGLTLGGIISVRESDPEMAHTPVMAHADYPRDASPA</sequence>
<feature type="transmembrane region" description="Helical" evidence="1">
    <location>
        <begin position="115"/>
        <end position="141"/>
    </location>
</feature>
<feature type="transmembrane region" description="Helical" evidence="1">
    <location>
        <begin position="38"/>
        <end position="58"/>
    </location>
</feature>
<feature type="chain" id="PRO_5004571844" description="MARVEL domain-containing protein" evidence="2">
    <location>
        <begin position="27"/>
        <end position="168"/>
    </location>
</feature>
<feature type="transmembrane region" description="Helical" evidence="1">
    <location>
        <begin position="70"/>
        <end position="95"/>
    </location>
</feature>
<dbReference type="VEuPathDB" id="FungiDB:SDRG_05266"/>
<dbReference type="AlphaFoldDB" id="T0S301"/>
<keyword evidence="1" id="KW-0812">Transmembrane</keyword>
<proteinExistence type="predicted"/>
<dbReference type="RefSeq" id="XP_008609199.1">
    <property type="nucleotide sequence ID" value="XM_008610977.1"/>
</dbReference>
<dbReference type="EMBL" id="JH767145">
    <property type="protein sequence ID" value="EQC37037.1"/>
    <property type="molecule type" value="Genomic_DNA"/>
</dbReference>
<dbReference type="GeneID" id="19945993"/>
<dbReference type="Proteomes" id="UP000030762">
    <property type="component" value="Unassembled WGS sequence"/>
</dbReference>
<keyword evidence="1" id="KW-0472">Membrane</keyword>
<gene>
    <name evidence="3" type="ORF">SDRG_05266</name>
</gene>
<feature type="signal peptide" evidence="2">
    <location>
        <begin position="1"/>
        <end position="26"/>
    </location>
</feature>
<organism evidence="3 4">
    <name type="scientific">Saprolegnia diclina (strain VS20)</name>
    <dbReference type="NCBI Taxonomy" id="1156394"/>
    <lineage>
        <taxon>Eukaryota</taxon>
        <taxon>Sar</taxon>
        <taxon>Stramenopiles</taxon>
        <taxon>Oomycota</taxon>
        <taxon>Saprolegniomycetes</taxon>
        <taxon>Saprolegniales</taxon>
        <taxon>Saprolegniaceae</taxon>
        <taxon>Saprolegnia</taxon>
    </lineage>
</organism>
<dbReference type="InParanoid" id="T0S301"/>
<dbReference type="OMA" id="DPEMAHT"/>
<evidence type="ECO:0000313" key="3">
    <source>
        <dbReference type="EMBL" id="EQC37037.1"/>
    </source>
</evidence>